<evidence type="ECO:0000313" key="3">
    <source>
        <dbReference type="Proteomes" id="UP000266723"/>
    </source>
</evidence>
<sequence length="91" mass="10354">MNDTRVTRSPHRNPNHEAHAGEDKNEHVFHRITPEPEPPRPLSLPTLFLMERSIETVLRSHPEPPKPPPRTLKPQPSLPFSPSYSKNINAG</sequence>
<feature type="compositionally biased region" description="Pro residues" evidence="1">
    <location>
        <begin position="65"/>
        <end position="79"/>
    </location>
</feature>
<feature type="compositionally biased region" description="Basic and acidic residues" evidence="1">
    <location>
        <begin position="52"/>
        <end position="64"/>
    </location>
</feature>
<name>A0ABQ7EKF2_BRACR</name>
<keyword evidence="3" id="KW-1185">Reference proteome</keyword>
<feature type="compositionally biased region" description="Polar residues" evidence="1">
    <location>
        <begin position="80"/>
        <end position="91"/>
    </location>
</feature>
<comment type="caution">
    <text evidence="2">The sequence shown here is derived from an EMBL/GenBank/DDBJ whole genome shotgun (WGS) entry which is preliminary data.</text>
</comment>
<gene>
    <name evidence="2" type="ORF">DY000_02025614</name>
</gene>
<feature type="region of interest" description="Disordered" evidence="1">
    <location>
        <begin position="1"/>
        <end position="91"/>
    </location>
</feature>
<accession>A0ABQ7EKF2</accession>
<feature type="compositionally biased region" description="Basic and acidic residues" evidence="1">
    <location>
        <begin position="14"/>
        <end position="38"/>
    </location>
</feature>
<protein>
    <recommendedName>
        <fullName evidence="4">VQ domain-containing protein</fullName>
    </recommendedName>
</protein>
<dbReference type="EMBL" id="QGKV02000299">
    <property type="protein sequence ID" value="KAF3597416.1"/>
    <property type="molecule type" value="Genomic_DNA"/>
</dbReference>
<evidence type="ECO:0000256" key="1">
    <source>
        <dbReference type="SAM" id="MobiDB-lite"/>
    </source>
</evidence>
<evidence type="ECO:0008006" key="4">
    <source>
        <dbReference type="Google" id="ProtNLM"/>
    </source>
</evidence>
<proteinExistence type="predicted"/>
<evidence type="ECO:0000313" key="2">
    <source>
        <dbReference type="EMBL" id="KAF3597416.1"/>
    </source>
</evidence>
<organism evidence="2 3">
    <name type="scientific">Brassica cretica</name>
    <name type="common">Mustard</name>
    <dbReference type="NCBI Taxonomy" id="69181"/>
    <lineage>
        <taxon>Eukaryota</taxon>
        <taxon>Viridiplantae</taxon>
        <taxon>Streptophyta</taxon>
        <taxon>Embryophyta</taxon>
        <taxon>Tracheophyta</taxon>
        <taxon>Spermatophyta</taxon>
        <taxon>Magnoliopsida</taxon>
        <taxon>eudicotyledons</taxon>
        <taxon>Gunneridae</taxon>
        <taxon>Pentapetalae</taxon>
        <taxon>rosids</taxon>
        <taxon>malvids</taxon>
        <taxon>Brassicales</taxon>
        <taxon>Brassicaceae</taxon>
        <taxon>Brassiceae</taxon>
        <taxon>Brassica</taxon>
    </lineage>
</organism>
<reference evidence="2 3" key="1">
    <citation type="journal article" date="2020" name="BMC Genomics">
        <title>Intraspecific diversification of the crop wild relative Brassica cretica Lam. using demographic model selection.</title>
        <authorList>
            <person name="Kioukis A."/>
            <person name="Michalopoulou V.A."/>
            <person name="Briers L."/>
            <person name="Pirintsos S."/>
            <person name="Studholme D.J."/>
            <person name="Pavlidis P."/>
            <person name="Sarris P.F."/>
        </authorList>
    </citation>
    <scope>NUCLEOTIDE SEQUENCE [LARGE SCALE GENOMIC DNA]</scope>
    <source>
        <strain evidence="3">cv. PFS-1207/04</strain>
    </source>
</reference>
<dbReference type="Proteomes" id="UP000266723">
    <property type="component" value="Unassembled WGS sequence"/>
</dbReference>